<dbReference type="Pfam" id="PF25029">
    <property type="entry name" value="MOM1"/>
    <property type="match status" value="1"/>
</dbReference>
<feature type="compositionally biased region" description="Low complexity" evidence="2">
    <location>
        <begin position="1488"/>
        <end position="1528"/>
    </location>
</feature>
<evidence type="ECO:0000313" key="4">
    <source>
        <dbReference type="EnsemblPlants" id="HORVU.MOREX.r3.7HG0750130.1"/>
    </source>
</evidence>
<dbReference type="Gramene" id="HORVU.MOREX.r3.7HG0750130.1">
    <property type="protein sequence ID" value="HORVU.MOREX.r3.7HG0750130.1"/>
    <property type="gene ID" value="HORVU.MOREX.r3.7HG0750130"/>
</dbReference>
<feature type="compositionally biased region" description="Basic and acidic residues" evidence="2">
    <location>
        <begin position="1193"/>
        <end position="1203"/>
    </location>
</feature>
<feature type="region of interest" description="Disordered" evidence="2">
    <location>
        <begin position="1488"/>
        <end position="1529"/>
    </location>
</feature>
<dbReference type="InterPro" id="IPR027417">
    <property type="entry name" value="P-loop_NTPase"/>
</dbReference>
<proteinExistence type="predicted"/>
<dbReference type="Gene3D" id="6.10.250.1310">
    <property type="match status" value="1"/>
</dbReference>
<feature type="region of interest" description="Disordered" evidence="2">
    <location>
        <begin position="1637"/>
        <end position="1743"/>
    </location>
</feature>
<dbReference type="CDD" id="cd18793">
    <property type="entry name" value="SF2_C_SNF"/>
    <property type="match status" value="1"/>
</dbReference>
<dbReference type="Pfam" id="PF00271">
    <property type="entry name" value="Helicase_C"/>
    <property type="match status" value="1"/>
</dbReference>
<keyword evidence="5" id="KW-1185">Reference proteome</keyword>
<dbReference type="InterPro" id="IPR056882">
    <property type="entry name" value="MOM1_dom"/>
</dbReference>
<feature type="compositionally biased region" description="Polar residues" evidence="2">
    <location>
        <begin position="1173"/>
        <end position="1192"/>
    </location>
</feature>
<dbReference type="Proteomes" id="UP000011116">
    <property type="component" value="Chromosome 7H"/>
</dbReference>
<keyword evidence="1" id="KW-0378">Hydrolase</keyword>
<dbReference type="PROSITE" id="PS51194">
    <property type="entry name" value="HELICASE_CTER"/>
    <property type="match status" value="1"/>
</dbReference>
<dbReference type="GeneID" id="123413433"/>
<dbReference type="GO" id="GO:0000785">
    <property type="term" value="C:chromatin"/>
    <property type="evidence" value="ECO:0000318"/>
    <property type="project" value="GO_Central"/>
</dbReference>
<feature type="compositionally biased region" description="Basic and acidic residues" evidence="2">
    <location>
        <begin position="48"/>
        <end position="66"/>
    </location>
</feature>
<evidence type="ECO:0000313" key="5">
    <source>
        <dbReference type="Proteomes" id="UP000011116"/>
    </source>
</evidence>
<dbReference type="KEGG" id="hvg:123413433"/>
<feature type="region of interest" description="Disordered" evidence="2">
    <location>
        <begin position="1"/>
        <end position="171"/>
    </location>
</feature>
<accession>A0A8I6YT78</accession>
<dbReference type="Gene3D" id="3.40.50.300">
    <property type="entry name" value="P-loop containing nucleotide triphosphate hydrolases"/>
    <property type="match status" value="1"/>
</dbReference>
<evidence type="ECO:0000259" key="3">
    <source>
        <dbReference type="PROSITE" id="PS51194"/>
    </source>
</evidence>
<dbReference type="InterPro" id="IPR001650">
    <property type="entry name" value="Helicase_C-like"/>
</dbReference>
<reference evidence="4" key="3">
    <citation type="submission" date="2022-01" db="UniProtKB">
        <authorList>
            <consortium name="EnsemblPlants"/>
        </authorList>
    </citation>
    <scope>IDENTIFICATION</scope>
    <source>
        <strain evidence="4">subsp. vulgare</strain>
    </source>
</reference>
<dbReference type="EnsemblPlants" id="HORVU.MOREX.r3.7HG0750130.1">
    <property type="protein sequence ID" value="HORVU.MOREX.r3.7HG0750130.1"/>
    <property type="gene ID" value="HORVU.MOREX.r3.7HG0750130"/>
</dbReference>
<dbReference type="GO" id="GO:0016887">
    <property type="term" value="F:ATP hydrolysis activity"/>
    <property type="evidence" value="ECO:0000318"/>
    <property type="project" value="GO_Central"/>
</dbReference>
<feature type="compositionally biased region" description="Polar residues" evidence="2">
    <location>
        <begin position="1705"/>
        <end position="1714"/>
    </location>
</feature>
<organism evidence="4 5">
    <name type="scientific">Hordeum vulgare subsp. vulgare</name>
    <name type="common">Domesticated barley</name>
    <dbReference type="NCBI Taxonomy" id="112509"/>
    <lineage>
        <taxon>Eukaryota</taxon>
        <taxon>Viridiplantae</taxon>
        <taxon>Streptophyta</taxon>
        <taxon>Embryophyta</taxon>
        <taxon>Tracheophyta</taxon>
        <taxon>Spermatophyta</taxon>
        <taxon>Magnoliopsida</taxon>
        <taxon>Liliopsida</taxon>
        <taxon>Poales</taxon>
        <taxon>Poaceae</taxon>
        <taxon>BOP clade</taxon>
        <taxon>Pooideae</taxon>
        <taxon>Triticodae</taxon>
        <taxon>Triticeae</taxon>
        <taxon>Hordeinae</taxon>
        <taxon>Hordeum</taxon>
    </lineage>
</organism>
<dbReference type="InterPro" id="IPR039322">
    <property type="entry name" value="MOM1"/>
</dbReference>
<sequence length="1777" mass="194043">MANTRSGGANNEGGGDASARKGSATAKSAATSTSSAGGRESRSSSTRETSDEHKPNLRRSNRETKGKSPIASSSASTPVSQKSTRGRSNPSTPDTPKSSPKKLKESTMKAGTPRTSDRIKKSVVSASTTLNDSNGVPSPVATPDKTVNGQIDEHNSTKHKHDASESVTRSLKKQKRLTAKSYTSLFKTSSEEYEKSPGYEGNGSKVHAGDNGSVLMYEESGAHEEDNKARLSQVVNNCLEGYTSGQCEAPEGILETDGSKTDVEKSAPISEAHVTADLCSENIVAESSLAMDAREPTDDCPEFALHVAMRRKADSSKFVEYWVPACLSRVQLEMYCYTLLSNSPALRSHSKTDSVGALRNILVSLRKCCDHPYLVDATLQTSLTKDHPVTDILDIGVRASGKLLLLDKMLQEIKGKGQRVLILTQSSGGSGNPMGDILDDFVRQRYGFESYERVERGLAVPKRQGAMSMFNDTTKGRFIFLIDSRACLPSIKLSSVDVIIIYCSDWNPTNDLRVLQRISIESQSECVPIFRLYSSCTLEEKALILAKHDHILDSNGKNITPILSHSLLSWGASFQFSRLEGLKNDAYLSKDSDAEKLFMDKVLQEYLTKLSKKDDPSTKMSNAAISQAHLNGHFYSRDSVVVGERDGISAPESDLPKFWVNLLDRKSPRWQYITEPAQRSRRKIQNMEEGKIPADEASTKRRKISGTLDSSENVLAGEDKDSILPEINTTSSSHQISVDHTWQEQGVGNLQDTQKGLHTKLKPELSKLYELFELPGSVKCLCEELLDYTLKNHQVSVEPKHILHAFNIALCWRAASLSRHQVNHRESLALAEEHLNYECSETLAELVYKKLRILKKEFSHRVGGTGENNQSISVKTTSPYQQETSTKYGNDKSTPQKEASVGGNESHQEDSHDLVIEAIVPGEKELLSVPEIHEKQHLSKDVLLNRIKEKRINLVDMVFSLREKNIHDKQANEVAMFDMHRHKGVVKLREACRIVVDHLRRSQADQEDRGGQTKLIVLWFTMLLCAFLKHMRYQREKLDWQQSKVWTKELQLKEDFLDKAKSGQLDHTFDQRICLPDSGFAIEEFSHFSSCVDTATLANCPQSLHETSAMEVTLVRSVIPSDIINADAARNGSAEVLIHSEGRLASEGIGLAENMISNGFGCIDSQGGASLSVQHQLNSSSATDNSINQESSSGDHRRTEHVEQLSGVGSQPLPGETDQCLGDVEMEVNNGNGDYTQGDPPESQTVAPVPSQVSLQMSKEVEAEANLVILSAEPIVAPAQLLQRDAEQVDRSGITPAAQTSQPEMQPSASREVSTPTDLIIQSAQPSMAPTVLSQRDVGQSSILSGVPSSQCLPSVPLSSIPLERTSPDQCQPSHQPEAAPGSSAQLFLGASMMFNHPPVSDEPLKNELHRLRLYIDSLNKTHELKQSQLRTECSQEIQKVKQKYDSLLQEHDSIHLQQRKTLDKLCEKVVLNQSLADDYRAKFVSSSAAQARARSPPNNQRPQPSQQVPTRPSAVASTASQTASLTAGRPTVPIHHVQPLQVDQPSPSSSPSSQVAGETIVRSTSPIFSLTQVLPRGRFGVQSEPARAAAPHLQQRLPPQVHSMASANQQQLPTRVESMSARTWSTPVTPVNIRQSCQQTVPPGNPSPSSLHPSSHPSIPAPLGPSSSHQIQQVPPLPSSSQPTPLPSPVSSIPNPVLALTSPRGLTTTSNVASAVPNVLPSRGVGPSASGMPPSDSDSASLDEWLTGKLGLPNDTPGVAARVDVVCLSDDEETDD</sequence>
<feature type="region of interest" description="Disordered" evidence="2">
    <location>
        <begin position="1355"/>
        <end position="1382"/>
    </location>
</feature>
<dbReference type="GO" id="GO:0003682">
    <property type="term" value="F:chromatin binding"/>
    <property type="evidence" value="ECO:0000318"/>
    <property type="project" value="GO_Central"/>
</dbReference>
<name>A0A8I6YT78_HORVV</name>
<dbReference type="PANTHER" id="PTHR35116">
    <property type="entry name" value="HELICASE PROTEIN MOM1"/>
    <property type="match status" value="1"/>
</dbReference>
<gene>
    <name evidence="4" type="primary">LOC123413433</name>
</gene>
<dbReference type="SMR" id="A0A8I6YT78"/>
<feature type="compositionally biased region" description="Polar residues" evidence="2">
    <location>
        <begin position="124"/>
        <end position="136"/>
    </location>
</feature>
<feature type="region of interest" description="Disordered" evidence="2">
    <location>
        <begin position="865"/>
        <end position="911"/>
    </location>
</feature>
<dbReference type="GO" id="GO:0006338">
    <property type="term" value="P:chromatin remodeling"/>
    <property type="evidence" value="ECO:0000318"/>
    <property type="project" value="GO_Central"/>
</dbReference>
<feature type="compositionally biased region" description="Low complexity" evidence="2">
    <location>
        <begin position="1648"/>
        <end position="1659"/>
    </location>
</feature>
<feature type="compositionally biased region" description="Polar residues" evidence="2">
    <location>
        <begin position="70"/>
        <end position="87"/>
    </location>
</feature>
<reference evidence="5" key="1">
    <citation type="journal article" date="2012" name="Nature">
        <title>A physical, genetic and functional sequence assembly of the barley genome.</title>
        <authorList>
            <consortium name="The International Barley Genome Sequencing Consortium"/>
            <person name="Mayer K.F."/>
            <person name="Waugh R."/>
            <person name="Brown J.W."/>
            <person name="Schulman A."/>
            <person name="Langridge P."/>
            <person name="Platzer M."/>
            <person name="Fincher G.B."/>
            <person name="Muehlbauer G.J."/>
            <person name="Sato K."/>
            <person name="Close T.J."/>
            <person name="Wise R.P."/>
            <person name="Stein N."/>
        </authorList>
    </citation>
    <scope>NUCLEOTIDE SEQUENCE [LARGE SCALE GENOMIC DNA]</scope>
    <source>
        <strain evidence="5">cv. Morex</strain>
    </source>
</reference>
<feature type="domain" description="Helicase C-terminal" evidence="3">
    <location>
        <begin position="405"/>
        <end position="568"/>
    </location>
</feature>
<dbReference type="OrthoDB" id="885191at2759"/>
<dbReference type="SUPFAM" id="SSF52540">
    <property type="entry name" value="P-loop containing nucleoside triphosphate hydrolases"/>
    <property type="match status" value="1"/>
</dbReference>
<feature type="compositionally biased region" description="Low complexity" evidence="2">
    <location>
        <begin position="20"/>
        <end position="47"/>
    </location>
</feature>
<feature type="region of interest" description="Disordered" evidence="2">
    <location>
        <begin position="187"/>
        <end position="206"/>
    </location>
</feature>
<feature type="region of interest" description="Disordered" evidence="2">
    <location>
        <begin position="1226"/>
        <end position="1247"/>
    </location>
</feature>
<feature type="compositionally biased region" description="Low complexity" evidence="2">
    <location>
        <begin position="88"/>
        <end position="98"/>
    </location>
</feature>
<feature type="compositionally biased region" description="Polar residues" evidence="2">
    <location>
        <begin position="1297"/>
        <end position="1316"/>
    </location>
</feature>
<feature type="region of interest" description="Disordered" evidence="2">
    <location>
        <begin position="1173"/>
        <end position="1214"/>
    </location>
</feature>
<evidence type="ECO:0000256" key="2">
    <source>
        <dbReference type="SAM" id="MobiDB-lite"/>
    </source>
</evidence>
<dbReference type="RefSeq" id="XP_044962303.1">
    <property type="nucleotide sequence ID" value="XM_045106368.1"/>
</dbReference>
<feature type="compositionally biased region" description="Polar residues" evidence="2">
    <location>
        <begin position="867"/>
        <end position="897"/>
    </location>
</feature>
<evidence type="ECO:0000256" key="1">
    <source>
        <dbReference type="ARBA" id="ARBA00022801"/>
    </source>
</evidence>
<protein>
    <recommendedName>
        <fullName evidence="3">Helicase C-terminal domain-containing protein</fullName>
    </recommendedName>
</protein>
<dbReference type="GO" id="GO:0005634">
    <property type="term" value="C:nucleus"/>
    <property type="evidence" value="ECO:0000318"/>
    <property type="project" value="GO_Central"/>
</dbReference>
<dbReference type="GO" id="GO:0140658">
    <property type="term" value="F:ATP-dependent chromatin remodeler activity"/>
    <property type="evidence" value="ECO:0000318"/>
    <property type="project" value="GO_Central"/>
</dbReference>
<reference evidence="4" key="2">
    <citation type="submission" date="2020-10" db="EMBL/GenBank/DDBJ databases">
        <authorList>
            <person name="Scholz U."/>
            <person name="Mascher M."/>
            <person name="Fiebig A."/>
        </authorList>
    </citation>
    <scope>NUCLEOTIDE SEQUENCE [LARGE SCALE GENOMIC DNA]</scope>
    <source>
        <strain evidence="4">cv. Morex</strain>
    </source>
</reference>
<feature type="region of interest" description="Disordered" evidence="2">
    <location>
        <begin position="1540"/>
        <end position="1559"/>
    </location>
</feature>
<feature type="region of interest" description="Disordered" evidence="2">
    <location>
        <begin position="1296"/>
        <end position="1316"/>
    </location>
</feature>
<dbReference type="GO" id="GO:0042393">
    <property type="term" value="F:histone binding"/>
    <property type="evidence" value="ECO:0000318"/>
    <property type="project" value="GO_Central"/>
</dbReference>
<dbReference type="PANTHER" id="PTHR35116:SF2">
    <property type="entry name" value="ATP-DEPENDENT HELICASE FAMILY PROTEIN-RELATED"/>
    <property type="match status" value="1"/>
</dbReference>
<dbReference type="GO" id="GO:0003677">
    <property type="term" value="F:DNA binding"/>
    <property type="evidence" value="ECO:0000318"/>
    <property type="project" value="GO_Central"/>
</dbReference>
<dbReference type="GO" id="GO:0031507">
    <property type="term" value="P:heterochromatin formation"/>
    <property type="evidence" value="ECO:0007669"/>
    <property type="project" value="InterPro"/>
</dbReference>
<dbReference type="InterPro" id="IPR049730">
    <property type="entry name" value="SNF2/RAD54-like_C"/>
</dbReference>